<feature type="transmembrane region" description="Helical" evidence="10">
    <location>
        <begin position="1811"/>
        <end position="1832"/>
    </location>
</feature>
<evidence type="ECO:0000256" key="10">
    <source>
        <dbReference type="SAM" id="Phobius"/>
    </source>
</evidence>
<evidence type="ECO:0000256" key="3">
    <source>
        <dbReference type="ARBA" id="ARBA00010883"/>
    </source>
</evidence>
<evidence type="ECO:0000256" key="1">
    <source>
        <dbReference type="ARBA" id="ARBA00004141"/>
    </source>
</evidence>
<keyword evidence="5 8" id="KW-0812">Transmembrane</keyword>
<dbReference type="InterPro" id="IPR036259">
    <property type="entry name" value="MFS_trans_sf"/>
</dbReference>
<evidence type="ECO:0000256" key="6">
    <source>
        <dbReference type="ARBA" id="ARBA00022989"/>
    </source>
</evidence>
<evidence type="ECO:0000256" key="2">
    <source>
        <dbReference type="ARBA" id="ARBA00005982"/>
    </source>
</evidence>
<feature type="region of interest" description="Disordered" evidence="9">
    <location>
        <begin position="418"/>
        <end position="485"/>
    </location>
</feature>
<dbReference type="GO" id="GO:0071916">
    <property type="term" value="F:dipeptide transmembrane transporter activity"/>
    <property type="evidence" value="ECO:0007669"/>
    <property type="project" value="UniProtKB-ARBA"/>
</dbReference>
<comment type="similarity">
    <text evidence="3">Belongs to the sorting nexin family.</text>
</comment>
<dbReference type="PROSITE" id="PS50195">
    <property type="entry name" value="PX"/>
    <property type="match status" value="1"/>
</dbReference>
<dbReference type="CDD" id="cd06093">
    <property type="entry name" value="PX_domain"/>
    <property type="match status" value="1"/>
</dbReference>
<dbReference type="InterPro" id="IPR013937">
    <property type="entry name" value="Sorting_nexin_C"/>
</dbReference>
<dbReference type="InterPro" id="IPR018456">
    <property type="entry name" value="PTR2_symporter_CS"/>
</dbReference>
<dbReference type="InterPro" id="IPR001683">
    <property type="entry name" value="PX_dom"/>
</dbReference>
<dbReference type="OrthoDB" id="41200at2759"/>
<feature type="region of interest" description="Disordered" evidence="9">
    <location>
        <begin position="359"/>
        <end position="401"/>
    </location>
</feature>
<feature type="compositionally biased region" description="Basic and acidic residues" evidence="9">
    <location>
        <begin position="359"/>
        <end position="370"/>
    </location>
</feature>
<feature type="transmembrane region" description="Helical" evidence="10">
    <location>
        <begin position="1537"/>
        <end position="1559"/>
    </location>
</feature>
<dbReference type="SMART" id="SM00313">
    <property type="entry name" value="PXA"/>
    <property type="match status" value="1"/>
</dbReference>
<dbReference type="Pfam" id="PF02194">
    <property type="entry name" value="PXA"/>
    <property type="match status" value="1"/>
</dbReference>
<dbReference type="Proteomes" id="UP000070133">
    <property type="component" value="Unassembled WGS sequence"/>
</dbReference>
<dbReference type="FunFam" id="3.30.1520.10:FF:000065">
    <property type="entry name" value="PX domain protein (AFU_orthologue AFUA_2G07450)"/>
    <property type="match status" value="1"/>
</dbReference>
<feature type="transmembrane region" description="Helical" evidence="10">
    <location>
        <begin position="1927"/>
        <end position="1948"/>
    </location>
</feature>
<evidence type="ECO:0000256" key="7">
    <source>
        <dbReference type="ARBA" id="ARBA00023136"/>
    </source>
</evidence>
<feature type="transmembrane region" description="Helical" evidence="10">
    <location>
        <begin position="1625"/>
        <end position="1646"/>
    </location>
</feature>
<dbReference type="PROSITE" id="PS01022">
    <property type="entry name" value="PTR2_1"/>
    <property type="match status" value="1"/>
</dbReference>
<keyword evidence="14" id="KW-1185">Reference proteome</keyword>
<evidence type="ECO:0000256" key="8">
    <source>
        <dbReference type="RuleBase" id="RU003755"/>
    </source>
</evidence>
<dbReference type="Gene3D" id="3.30.1520.10">
    <property type="entry name" value="Phox-like domain"/>
    <property type="match status" value="1"/>
</dbReference>
<reference evidence="13 14" key="1">
    <citation type="submission" date="2015-07" db="EMBL/GenBank/DDBJ databases">
        <title>Comparative genomics of the Sigatoka disease complex on banana suggests a link between parallel evolutionary changes in Pseudocercospora fijiensis and Pseudocercospora eumusae and increased virulence on the banana host.</title>
        <authorList>
            <person name="Chang T.-C."/>
            <person name="Salvucci A."/>
            <person name="Crous P.W."/>
            <person name="Stergiopoulos I."/>
        </authorList>
    </citation>
    <scope>NUCLEOTIDE SEQUENCE [LARGE SCALE GENOMIC DNA]</scope>
    <source>
        <strain evidence="13 14">CBS 114824</strain>
    </source>
</reference>
<feature type="transmembrane region" description="Helical" evidence="10">
    <location>
        <begin position="1900"/>
        <end position="1921"/>
    </location>
</feature>
<dbReference type="FunFam" id="1.20.1250.20:FF:000085">
    <property type="entry name" value="MFS peptide transporter Ptr2"/>
    <property type="match status" value="1"/>
</dbReference>
<feature type="compositionally biased region" description="Low complexity" evidence="9">
    <location>
        <begin position="30"/>
        <end position="41"/>
    </location>
</feature>
<evidence type="ECO:0000256" key="9">
    <source>
        <dbReference type="SAM" id="MobiDB-lite"/>
    </source>
</evidence>
<feature type="compositionally biased region" description="Polar residues" evidence="9">
    <location>
        <begin position="438"/>
        <end position="448"/>
    </location>
</feature>
<dbReference type="InterPro" id="IPR000109">
    <property type="entry name" value="POT_fam"/>
</dbReference>
<feature type="region of interest" description="Disordered" evidence="9">
    <location>
        <begin position="697"/>
        <end position="730"/>
    </location>
</feature>
<gene>
    <name evidence="13" type="ORF">AC578_7757</name>
</gene>
<dbReference type="InterPro" id="IPR003114">
    <property type="entry name" value="Phox_assoc"/>
</dbReference>
<evidence type="ECO:0000313" key="14">
    <source>
        <dbReference type="Proteomes" id="UP000070133"/>
    </source>
</evidence>
<keyword evidence="4 8" id="KW-0813">Transport</keyword>
<accession>A0A139H0W3</accession>
<evidence type="ECO:0000256" key="4">
    <source>
        <dbReference type="ARBA" id="ARBA00022448"/>
    </source>
</evidence>
<evidence type="ECO:0000259" key="12">
    <source>
        <dbReference type="PROSITE" id="PS51207"/>
    </source>
</evidence>
<dbReference type="SUPFAM" id="SSF103473">
    <property type="entry name" value="MFS general substrate transporter"/>
    <property type="match status" value="1"/>
</dbReference>
<dbReference type="PROSITE" id="PS51207">
    <property type="entry name" value="PXA"/>
    <property type="match status" value="1"/>
</dbReference>
<protein>
    <recommendedName>
        <fullName evidence="15">PXA domain-containing protein</fullName>
    </recommendedName>
</protein>
<comment type="caution">
    <text evidence="13">The sequence shown here is derived from an EMBL/GenBank/DDBJ whole genome shotgun (WGS) entry which is preliminary data.</text>
</comment>
<feature type="transmembrane region" description="Helical" evidence="10">
    <location>
        <begin position="1734"/>
        <end position="1754"/>
    </location>
</feature>
<feature type="compositionally biased region" description="Low complexity" evidence="9">
    <location>
        <begin position="461"/>
        <end position="474"/>
    </location>
</feature>
<feature type="compositionally biased region" description="Basic and acidic residues" evidence="9">
    <location>
        <begin position="842"/>
        <end position="851"/>
    </location>
</feature>
<comment type="subcellular location">
    <subcellularLocation>
        <location evidence="1 8">Membrane</location>
        <topology evidence="1 8">Multi-pass membrane protein</topology>
    </subcellularLocation>
</comment>
<dbReference type="EMBL" id="LFZN01000186">
    <property type="protein sequence ID" value="KXS96095.1"/>
    <property type="molecule type" value="Genomic_DNA"/>
</dbReference>
<evidence type="ECO:0000256" key="5">
    <source>
        <dbReference type="ARBA" id="ARBA00022692"/>
    </source>
</evidence>
<dbReference type="PANTHER" id="PTHR22775:SF47">
    <property type="entry name" value="MEIOTICALLY UP-REGULATED GENE 122 PROTEIN"/>
    <property type="match status" value="1"/>
</dbReference>
<feature type="domain" description="PXA" evidence="12">
    <location>
        <begin position="162"/>
        <end position="342"/>
    </location>
</feature>
<dbReference type="Pfam" id="PF00787">
    <property type="entry name" value="PX"/>
    <property type="match status" value="1"/>
</dbReference>
<dbReference type="SUPFAM" id="SSF64268">
    <property type="entry name" value="PX domain"/>
    <property type="match status" value="1"/>
</dbReference>
<feature type="compositionally biased region" description="Polar residues" evidence="9">
    <location>
        <begin position="475"/>
        <end position="485"/>
    </location>
</feature>
<proteinExistence type="inferred from homology"/>
<feature type="compositionally biased region" description="Low complexity" evidence="9">
    <location>
        <begin position="775"/>
        <end position="795"/>
    </location>
</feature>
<feature type="compositionally biased region" description="Basic and acidic residues" evidence="9">
    <location>
        <begin position="1975"/>
        <end position="1987"/>
    </location>
</feature>
<evidence type="ECO:0000313" key="13">
    <source>
        <dbReference type="EMBL" id="KXS96095.1"/>
    </source>
</evidence>
<dbReference type="GO" id="GO:0035091">
    <property type="term" value="F:phosphatidylinositol binding"/>
    <property type="evidence" value="ECO:0007669"/>
    <property type="project" value="InterPro"/>
</dbReference>
<feature type="compositionally biased region" description="Basic and acidic residues" evidence="9">
    <location>
        <begin position="392"/>
        <end position="401"/>
    </location>
</feature>
<comment type="similarity">
    <text evidence="2 8">Belongs to the major facilitator superfamily. Proton-dependent oligopeptide transporter (POT/PTR) (TC 2.A.17) family.</text>
</comment>
<feature type="domain" description="PX" evidence="11">
    <location>
        <begin position="524"/>
        <end position="639"/>
    </location>
</feature>
<keyword evidence="7 10" id="KW-0472">Membrane</keyword>
<sequence>MDRPDSVEPAAGTIQAPMPVQDDAIDKHSSTASAQSSSQESTLTSTLQSFTDRALHFLSHATNETLGACLVGLGATTYLILGRVGLVIIGVAGGVVLHATWDGIRSNDRDEATKKLDEERRREASIEVARRVLELRSSKPDSKTAEDTRVYASQALDFSSLGPETAAALDAFTTALIKDYVHYWYHVTIPGEQSFPATCRRTFTAFVLSLSAHLQRKRSADAFLDFVMNASSMIIVFLQELAAALNASPNATAEEAISTYLLMKPESHLAHLLDRDSQALKMEDSAEDVLQSYLDPKHTNCPPVYVFLKEVFAKLVLGYTVDYCSQPAWINDWIVYGLEESETAKEVMDIVDAGMEGRKQADAPKVEEQMAQKQPPADAGSASAKEHRRRMSRAEEAMDEAMREARRLTELMIAEDERRAAEERGQGTETPPIAGDSSDATTQGAPTPTSSQSDRDRQTDDTSSISETAAASEEQLASPSKQFTSFDQIVPRSQATALSMDCPSKEQLDPIQKSAVLTLHNAIISIFDDSVPGERASLKAKPTTDYMVQIEPASSAFPGWMIVRKYADFETLHEVLRRLSTITGVPFANVHPELPKWRVHTKASLRNELERYLTDAVRYQPLAESEGMKRFLEKEQGMSKSLNGPGKGFGWPTPDAFGKIGDNMFNALTKAPKQVGGGVAAGGKAVFGGVAGLVGGTKKANQSQSNLARSTTGSSFDSNASKHRSSMQNAGQSFMTDSYLGSMEVPRQSQEFPRSPAAETLERRGSSFSARSVESLRSARVPPSSSPSRPTSVISHPELGLTSDSVTELPETYEGLEESINLPPPPSEMPADYDAPPSPVRRSTDVPRARATESPAPPTEEPPKLPKRPVKAESKPPLTERETSTAIELMFAVVTQLYTLSGAWQIRRTLLGAAKAYLLRPGNPQLLAIRDLLQTSMLDSNLSDAGVAHHVYELRKNALPTAEELEIWKRDYPEKTDEQKEELRIKARKLLVTKGMPQALTSVMGAAASGEALGKVFDCLQIPSVSRGLIFGLMLQALRTHGKNYTANDKMPRQLTITPASYKSSLLSIPPTPFSPLLPITPPASPPRYNQGVGSRAAKLKASAELLPPPPETLHWLWQCHKCNRVYQLGVTRRCLDDGHFFCAGTTVVKRSKKGSGGKKVVRHAACASEFDYQGWKAWGNWRRAVVERVEAAEALMVAEEMFEKEMNGNIMVPEGRWFQGRWSTKPGSRDVGGEAQKKDCWMKCDYPSECRWGKQFGVQTTTTTPKVANVTVLSTPTTKPEAESKDVKPKTSFEEILGLALPSADITDEKITPSAADFLEPLSPTKSQSQIALIEGETKSVSMDDLLESAKRRKRRSSGQIPSPLGANPPSEVRGSEILQKAFDDIELDLKKGLGSFLTSTEEKADAFVKGAGISESLVKQGPYPVDAHSFHTDSVDDREYPTEADRKVLRKVPDKLPWSAFLIAVVELCERFTYYGLSGPFQNYIENSYHDINGLPGAIGLGQTGATGLTDFFQFWCYVTPVLGAIVADQYLGKYWAIFYSSIIYIIGILILFLTSLPAAIESGAALGGLIVAMIVIGLGTGGIKSNVSPLIAEQYQNTRPFIKILKSGERVIVDPAVTIQRIYMIFYMCINLGSLSAVATTTMEAHTGFWSAYLLCLLAFFVGFGCLVFGKKKYVLRPPKGSVIPQAFKVCMIGLRKRNLDAAKPEYYQESTGRREILPWDSLFVEEVRRAVIACKVFLFFPIYWLVYSQMLNNFISQAGQTQLHGVPNDIMQNIDPITIIIFIPIVDRFLYPGLRKFGIEFKPITRITWGFLLGSGAMAYAAGVQALIYSSGPCYQAPGACEAGLRSDGSYAPNNVHVAVQAPAYLLIGLSEIFASITGLEYAFTKAPPNLKSFIMSLFLLTNAFGSALGAALSPVAVDPKLLWMYAGLAVACLVAGIVFWTLFHKLNDAEDTMNELEQFKDNGLPGSETRSVEGNDDAEGKA</sequence>
<feature type="transmembrane region" description="Helical" evidence="10">
    <location>
        <begin position="1565"/>
        <end position="1586"/>
    </location>
</feature>
<dbReference type="Gene3D" id="1.20.1250.20">
    <property type="entry name" value="MFS general substrate transporter like domains"/>
    <property type="match status" value="1"/>
</dbReference>
<dbReference type="Pfam" id="PF00854">
    <property type="entry name" value="PTR2"/>
    <property type="match status" value="1"/>
</dbReference>
<dbReference type="InterPro" id="IPR036871">
    <property type="entry name" value="PX_dom_sf"/>
</dbReference>
<feature type="region of interest" description="Disordered" evidence="9">
    <location>
        <begin position="1964"/>
        <end position="1987"/>
    </location>
</feature>
<dbReference type="GO" id="GO:0005886">
    <property type="term" value="C:plasma membrane"/>
    <property type="evidence" value="ECO:0007669"/>
    <property type="project" value="UniProtKB-ARBA"/>
</dbReference>
<name>A0A139H0W3_9PEZI</name>
<feature type="compositionally biased region" description="Basic and acidic residues" evidence="9">
    <location>
        <begin position="870"/>
        <end position="881"/>
    </location>
</feature>
<feature type="transmembrane region" description="Helical" evidence="10">
    <location>
        <begin position="1868"/>
        <end position="1888"/>
    </location>
</feature>
<dbReference type="Pfam" id="PF08628">
    <property type="entry name" value="Nexin_C"/>
    <property type="match status" value="1"/>
</dbReference>
<feature type="transmembrane region" description="Helical" evidence="10">
    <location>
        <begin position="1514"/>
        <end position="1530"/>
    </location>
</feature>
<feature type="compositionally biased region" description="Polar residues" evidence="9">
    <location>
        <begin position="701"/>
        <end position="719"/>
    </location>
</feature>
<organism evidence="13 14">
    <name type="scientific">Pseudocercospora eumusae</name>
    <dbReference type="NCBI Taxonomy" id="321146"/>
    <lineage>
        <taxon>Eukaryota</taxon>
        <taxon>Fungi</taxon>
        <taxon>Dikarya</taxon>
        <taxon>Ascomycota</taxon>
        <taxon>Pezizomycotina</taxon>
        <taxon>Dothideomycetes</taxon>
        <taxon>Dothideomycetidae</taxon>
        <taxon>Mycosphaerellales</taxon>
        <taxon>Mycosphaerellaceae</taxon>
        <taxon>Pseudocercospora</taxon>
    </lineage>
</organism>
<dbReference type="PROSITE" id="PS01023">
    <property type="entry name" value="PTR2_2"/>
    <property type="match status" value="1"/>
</dbReference>
<feature type="transmembrane region" description="Helical" evidence="10">
    <location>
        <begin position="1652"/>
        <end position="1673"/>
    </location>
</feature>
<feature type="region of interest" description="Disordered" evidence="9">
    <location>
        <begin position="1"/>
        <end position="41"/>
    </location>
</feature>
<evidence type="ECO:0000259" key="11">
    <source>
        <dbReference type="PROSITE" id="PS50195"/>
    </source>
</evidence>
<keyword evidence="6 10" id="KW-1133">Transmembrane helix</keyword>
<evidence type="ECO:0008006" key="15">
    <source>
        <dbReference type="Google" id="ProtNLM"/>
    </source>
</evidence>
<feature type="region of interest" description="Disordered" evidence="9">
    <location>
        <begin position="745"/>
        <end position="881"/>
    </location>
</feature>
<dbReference type="PANTHER" id="PTHR22775">
    <property type="entry name" value="SORTING NEXIN"/>
    <property type="match status" value="1"/>
</dbReference>
<feature type="region of interest" description="Disordered" evidence="9">
    <location>
        <begin position="1350"/>
        <end position="1374"/>
    </location>
</feature>